<keyword evidence="2" id="KW-1185">Reference proteome</keyword>
<dbReference type="InterPro" id="IPR029058">
    <property type="entry name" value="AB_hydrolase_fold"/>
</dbReference>
<dbReference type="EMBL" id="JADEYC010000042">
    <property type="protein sequence ID" value="MBE9376438.1"/>
    <property type="molecule type" value="Genomic_DNA"/>
</dbReference>
<evidence type="ECO:0000313" key="1">
    <source>
        <dbReference type="EMBL" id="MBE9376438.1"/>
    </source>
</evidence>
<accession>A0A929BE98</accession>
<dbReference type="Gene3D" id="3.40.50.1820">
    <property type="entry name" value="alpha/beta hydrolase"/>
    <property type="match status" value="1"/>
</dbReference>
<name>A0A929BE98_9PSEU</name>
<sequence length="115" mass="12544">MFTELNNASQEAATLVAFEYAERAEANWKFFFEQEYMPFTLHVPDLARIRDNQVSMVTASGVGTGDGPAARAAAIVAKEVACKMVEVPGHHLGFTEMPEEFAAATRGLLKNRGHG</sequence>
<gene>
    <name evidence="1" type="ORF">IQ251_18455</name>
</gene>
<dbReference type="RefSeq" id="WP_193930107.1">
    <property type="nucleotide sequence ID" value="NZ_JADEYC010000042.1"/>
</dbReference>
<dbReference type="Proteomes" id="UP000598360">
    <property type="component" value="Unassembled WGS sequence"/>
</dbReference>
<dbReference type="AlphaFoldDB" id="A0A929BE98"/>
<proteinExistence type="predicted"/>
<evidence type="ECO:0000313" key="2">
    <source>
        <dbReference type="Proteomes" id="UP000598360"/>
    </source>
</evidence>
<comment type="caution">
    <text evidence="1">The sequence shown here is derived from an EMBL/GenBank/DDBJ whole genome shotgun (WGS) entry which is preliminary data.</text>
</comment>
<protein>
    <submittedName>
        <fullName evidence="1">Uncharacterized protein</fullName>
    </submittedName>
</protein>
<reference evidence="1" key="1">
    <citation type="submission" date="2020-10" db="EMBL/GenBank/DDBJ databases">
        <title>Diversity and distribution of actinomycetes associated with coral in the coast of Hainan.</title>
        <authorList>
            <person name="Li F."/>
        </authorList>
    </citation>
    <scope>NUCLEOTIDE SEQUENCE</scope>
    <source>
        <strain evidence="1">HNM0983</strain>
    </source>
</reference>
<organism evidence="1 2">
    <name type="scientific">Saccharopolyspora montiporae</name>
    <dbReference type="NCBI Taxonomy" id="2781240"/>
    <lineage>
        <taxon>Bacteria</taxon>
        <taxon>Bacillati</taxon>
        <taxon>Actinomycetota</taxon>
        <taxon>Actinomycetes</taxon>
        <taxon>Pseudonocardiales</taxon>
        <taxon>Pseudonocardiaceae</taxon>
        <taxon>Saccharopolyspora</taxon>
    </lineage>
</organism>